<evidence type="ECO:0000256" key="3">
    <source>
        <dbReference type="ARBA" id="ARBA00023125"/>
    </source>
</evidence>
<dbReference type="GO" id="GO:0003677">
    <property type="term" value="F:DNA binding"/>
    <property type="evidence" value="ECO:0007669"/>
    <property type="project" value="UniProtKB-UniRule"/>
</dbReference>
<comment type="similarity">
    <text evidence="1">Belongs to the 'phage' integrase family.</text>
</comment>
<dbReference type="PANTHER" id="PTHR30629:SF2">
    <property type="entry name" value="PROPHAGE INTEGRASE INTS-RELATED"/>
    <property type="match status" value="1"/>
</dbReference>
<dbReference type="PROSITE" id="PS51900">
    <property type="entry name" value="CB"/>
    <property type="match status" value="1"/>
</dbReference>
<dbReference type="GO" id="GO:0006310">
    <property type="term" value="P:DNA recombination"/>
    <property type="evidence" value="ECO:0007669"/>
    <property type="project" value="UniProtKB-KW"/>
</dbReference>
<feature type="domain" description="Core-binding (CB)" evidence="7">
    <location>
        <begin position="101"/>
        <end position="179"/>
    </location>
</feature>
<evidence type="ECO:0000313" key="9">
    <source>
        <dbReference type="Proteomes" id="UP001228113"/>
    </source>
</evidence>
<evidence type="ECO:0000259" key="6">
    <source>
        <dbReference type="PROSITE" id="PS51898"/>
    </source>
</evidence>
<name>A0AA48H5A5_9BACT</name>
<evidence type="ECO:0000313" key="8">
    <source>
        <dbReference type="EMBL" id="BDU76228.1"/>
    </source>
</evidence>
<accession>A0AA48H5A5</accession>
<dbReference type="AlphaFoldDB" id="A0AA48H5A5"/>
<evidence type="ECO:0000256" key="1">
    <source>
        <dbReference type="ARBA" id="ARBA00008857"/>
    </source>
</evidence>
<dbReference type="Gene3D" id="3.30.160.390">
    <property type="entry name" value="Integrase, DNA-binding domain"/>
    <property type="match status" value="1"/>
</dbReference>
<dbReference type="InterPro" id="IPR002104">
    <property type="entry name" value="Integrase_catalytic"/>
</dbReference>
<keyword evidence="9" id="KW-1185">Reference proteome</keyword>
<dbReference type="RefSeq" id="WP_316411262.1">
    <property type="nucleotide sequence ID" value="NZ_AP027081.1"/>
</dbReference>
<organism evidence="8 9">
    <name type="scientific">Mesoterricola sediminis</name>
    <dbReference type="NCBI Taxonomy" id="2927980"/>
    <lineage>
        <taxon>Bacteria</taxon>
        <taxon>Pseudomonadati</taxon>
        <taxon>Acidobacteriota</taxon>
        <taxon>Holophagae</taxon>
        <taxon>Holophagales</taxon>
        <taxon>Holophagaceae</taxon>
        <taxon>Mesoterricola</taxon>
    </lineage>
</organism>
<dbReference type="Pfam" id="PF13356">
    <property type="entry name" value="Arm-DNA-bind_3"/>
    <property type="match status" value="1"/>
</dbReference>
<dbReference type="InterPro" id="IPR004107">
    <property type="entry name" value="Integrase_SAM-like_N"/>
</dbReference>
<dbReference type="Gene3D" id="1.10.443.10">
    <property type="entry name" value="Intergrase catalytic core"/>
    <property type="match status" value="1"/>
</dbReference>
<dbReference type="EMBL" id="AP027081">
    <property type="protein sequence ID" value="BDU76228.1"/>
    <property type="molecule type" value="Genomic_DNA"/>
</dbReference>
<gene>
    <name evidence="8" type="ORF">METESE_11860</name>
</gene>
<dbReference type="Proteomes" id="UP001228113">
    <property type="component" value="Chromosome"/>
</dbReference>
<protein>
    <submittedName>
        <fullName evidence="8">Integrase</fullName>
    </submittedName>
</protein>
<reference evidence="8" key="1">
    <citation type="journal article" date="2023" name="Int. J. Syst. Evol. Microbiol.">
        <title>Mesoterricola silvestris gen. nov., sp. nov., Mesoterricola sediminis sp. nov., Geothrix oryzae sp. nov., Geothrix edaphica sp. nov., Geothrix rubra sp. nov., and Geothrix limicola sp. nov., six novel members of Acidobacteriota isolated from soils.</title>
        <authorList>
            <person name="Itoh H."/>
            <person name="Sugisawa Y."/>
            <person name="Mise K."/>
            <person name="Xu Z."/>
            <person name="Kuniyasu M."/>
            <person name="Ushijima N."/>
            <person name="Kawano K."/>
            <person name="Kobayashi E."/>
            <person name="Shiratori Y."/>
            <person name="Masuda Y."/>
            <person name="Senoo K."/>
        </authorList>
    </citation>
    <scope>NUCLEOTIDE SEQUENCE</scope>
    <source>
        <strain evidence="8">W786</strain>
    </source>
</reference>
<dbReference type="InterPro" id="IPR044068">
    <property type="entry name" value="CB"/>
</dbReference>
<dbReference type="Pfam" id="PF00589">
    <property type="entry name" value="Phage_integrase"/>
    <property type="match status" value="1"/>
</dbReference>
<evidence type="ECO:0000256" key="5">
    <source>
        <dbReference type="PROSITE-ProRule" id="PRU01248"/>
    </source>
</evidence>
<evidence type="ECO:0000256" key="4">
    <source>
        <dbReference type="ARBA" id="ARBA00023172"/>
    </source>
</evidence>
<feature type="domain" description="Tyr recombinase" evidence="6">
    <location>
        <begin position="201"/>
        <end position="378"/>
    </location>
</feature>
<dbReference type="InterPro" id="IPR011010">
    <property type="entry name" value="DNA_brk_join_enz"/>
</dbReference>
<dbReference type="GO" id="GO:0015074">
    <property type="term" value="P:DNA integration"/>
    <property type="evidence" value="ECO:0007669"/>
    <property type="project" value="UniProtKB-KW"/>
</dbReference>
<dbReference type="SUPFAM" id="SSF56349">
    <property type="entry name" value="DNA breaking-rejoining enzymes"/>
    <property type="match status" value="1"/>
</dbReference>
<sequence>MVKRKKVGFTVDDVEAFPPKEKQYELPTPGCHGLYLRVMPSGEKSWSYRYSILGKSRRVSLGLWPELTCDGAMSKADALRIDVRDGKDPRGEEKTRASLDLTMEKLAERFEEHIETLKPRTQAQYRYYIKKWITPRLGTFLVRLIGLVHLQDFKRSFKGKHRTANLCMAVVSVMLGWAEEQGLRPPGSNPAKAVKRFPVTVRHRFLDPSEIGKILDAMDKWKGPLYPIAAIRLLLLTGARRSEIRMIRWKDVDETMGVADLPDHKTISRGDRTLYLPQEAVDIIKSLPQNHLSEFVFAGEGKDGTIGSSLDHAWRKIREDAGLPDVPLHSLRHTWASLGLVEGLTLSQVGANLGHSSPTTTQKYSHLAAAAGKTNAEKVAAAIKRPKAIG</sequence>
<dbReference type="Gene3D" id="1.10.150.130">
    <property type="match status" value="1"/>
</dbReference>
<dbReference type="PANTHER" id="PTHR30629">
    <property type="entry name" value="PROPHAGE INTEGRASE"/>
    <property type="match status" value="1"/>
</dbReference>
<dbReference type="Pfam" id="PF14659">
    <property type="entry name" value="Phage_int_SAM_3"/>
    <property type="match status" value="1"/>
</dbReference>
<dbReference type="InterPro" id="IPR025166">
    <property type="entry name" value="Integrase_DNA_bind_dom"/>
</dbReference>
<proteinExistence type="inferred from homology"/>
<dbReference type="InterPro" id="IPR050808">
    <property type="entry name" value="Phage_Integrase"/>
</dbReference>
<evidence type="ECO:0000259" key="7">
    <source>
        <dbReference type="PROSITE" id="PS51900"/>
    </source>
</evidence>
<dbReference type="CDD" id="cd00796">
    <property type="entry name" value="INT_Rci_Hp1_C"/>
    <property type="match status" value="1"/>
</dbReference>
<dbReference type="KEGG" id="msea:METESE_11860"/>
<keyword evidence="3 5" id="KW-0238">DNA-binding</keyword>
<dbReference type="InterPro" id="IPR010998">
    <property type="entry name" value="Integrase_recombinase_N"/>
</dbReference>
<dbReference type="PROSITE" id="PS51898">
    <property type="entry name" value="TYR_RECOMBINASE"/>
    <property type="match status" value="1"/>
</dbReference>
<keyword evidence="4" id="KW-0233">DNA recombination</keyword>
<keyword evidence="2" id="KW-0229">DNA integration</keyword>
<evidence type="ECO:0000256" key="2">
    <source>
        <dbReference type="ARBA" id="ARBA00022908"/>
    </source>
</evidence>
<dbReference type="InterPro" id="IPR013762">
    <property type="entry name" value="Integrase-like_cat_sf"/>
</dbReference>
<dbReference type="InterPro" id="IPR038488">
    <property type="entry name" value="Integrase_DNA-bd_sf"/>
</dbReference>